<name>A0ABD0XNI4_UMBPY</name>
<protein>
    <submittedName>
        <fullName evidence="2">Uncharacterized protein</fullName>
    </submittedName>
</protein>
<dbReference type="AlphaFoldDB" id="A0ABD0XNI4"/>
<evidence type="ECO:0000256" key="1">
    <source>
        <dbReference type="SAM" id="MobiDB-lite"/>
    </source>
</evidence>
<proteinExistence type="predicted"/>
<keyword evidence="3" id="KW-1185">Reference proteome</keyword>
<sequence length="134" mass="14916">MPGGVTGETHGRGDRQIDMWTHCSRFPCRTLEKPCPYPTTRQLLSPAPRAMHCGAWSYCVHFTPCQHGGPHSPQALWELESFEASTWLPPSMAQAAVVHLRGAEMCLEVEGTPMTPPETWGSRLDRPHRGARRG</sequence>
<evidence type="ECO:0000313" key="3">
    <source>
        <dbReference type="Proteomes" id="UP001557470"/>
    </source>
</evidence>
<organism evidence="2 3">
    <name type="scientific">Umbra pygmaea</name>
    <name type="common">Eastern mudminnow</name>
    <dbReference type="NCBI Taxonomy" id="75934"/>
    <lineage>
        <taxon>Eukaryota</taxon>
        <taxon>Metazoa</taxon>
        <taxon>Chordata</taxon>
        <taxon>Craniata</taxon>
        <taxon>Vertebrata</taxon>
        <taxon>Euteleostomi</taxon>
        <taxon>Actinopterygii</taxon>
        <taxon>Neopterygii</taxon>
        <taxon>Teleostei</taxon>
        <taxon>Protacanthopterygii</taxon>
        <taxon>Esociformes</taxon>
        <taxon>Umbridae</taxon>
        <taxon>Umbra</taxon>
    </lineage>
</organism>
<feature type="region of interest" description="Disordered" evidence="1">
    <location>
        <begin position="111"/>
        <end position="134"/>
    </location>
</feature>
<dbReference type="Proteomes" id="UP001557470">
    <property type="component" value="Unassembled WGS sequence"/>
</dbReference>
<gene>
    <name evidence="2" type="ORF">UPYG_G00034550</name>
</gene>
<dbReference type="EMBL" id="JAGEUA010000001">
    <property type="protein sequence ID" value="KAL1022943.1"/>
    <property type="molecule type" value="Genomic_DNA"/>
</dbReference>
<accession>A0ABD0XNI4</accession>
<comment type="caution">
    <text evidence="2">The sequence shown here is derived from an EMBL/GenBank/DDBJ whole genome shotgun (WGS) entry which is preliminary data.</text>
</comment>
<evidence type="ECO:0000313" key="2">
    <source>
        <dbReference type="EMBL" id="KAL1022943.1"/>
    </source>
</evidence>
<reference evidence="2 3" key="1">
    <citation type="submission" date="2024-06" db="EMBL/GenBank/DDBJ databases">
        <authorList>
            <person name="Pan Q."/>
            <person name="Wen M."/>
            <person name="Jouanno E."/>
            <person name="Zahm M."/>
            <person name="Klopp C."/>
            <person name="Cabau C."/>
            <person name="Louis A."/>
            <person name="Berthelot C."/>
            <person name="Parey E."/>
            <person name="Roest Crollius H."/>
            <person name="Montfort J."/>
            <person name="Robinson-Rechavi M."/>
            <person name="Bouchez O."/>
            <person name="Lampietro C."/>
            <person name="Lopez Roques C."/>
            <person name="Donnadieu C."/>
            <person name="Postlethwait J."/>
            <person name="Bobe J."/>
            <person name="Verreycken H."/>
            <person name="Guiguen Y."/>
        </authorList>
    </citation>
    <scope>NUCLEOTIDE SEQUENCE [LARGE SCALE GENOMIC DNA]</scope>
    <source>
        <strain evidence="2">Up_M1</strain>
        <tissue evidence="2">Testis</tissue>
    </source>
</reference>